<feature type="compositionally biased region" description="Polar residues" evidence="14">
    <location>
        <begin position="861"/>
        <end position="874"/>
    </location>
</feature>
<evidence type="ECO:0000256" key="9">
    <source>
        <dbReference type="ARBA" id="ARBA00023180"/>
    </source>
</evidence>
<protein>
    <recommendedName>
        <fullName evidence="11">EMILIN-2</fullName>
    </recommendedName>
    <alternativeName>
        <fullName evidence="12">Elastin microfibril interface-located protein 2</fullName>
    </alternativeName>
</protein>
<sequence length="1132" mass="126217">MKRRAEAGWGPGPLASVRVGRGETAAGGSAASSHAPLRCRRVSPARAALGRQARGMGLRRALLGWSLALLLSLGGWLSEATPHLRYSRPGARSKNWCAYIVNKNVSCSVLDGTERFIQAQYRCAWNQFPCPSSPVYRISFRPRYAITYKTVTELEWRCCPGYKGEDCRDGPAEKPRTIILPTAPPRTAVKKVLVNSYWQIIQEQKTILPFFYSEPQEVPQEPHEKKIQFLEDELFRLTRTVLDLQSSLAGVNENLKLTVQEDASKMLVSWLNNLHDHPGPDSVLSSEADSIHLPGILGNKDQKDRFTDFGMEDIKSELDEVKNALKTKNDKLEELNGKVKSYEGQLKQLQEAAQGPTITIPSGDLYQEYLDSKFEALRQEMLEGLEKKMADLKNSCEYKLMDIEQQCNDHETSCSEIIELVEEKENSLRKEIKELRTQIQAPSNQSNCNMASNSDDFGEQIKNLDEKVDRVVETHRILNARIDNEISLISTPNLEDIFAPRWEELDARLNVTERNAEEHCFYIEETLRSAIATEVNDVRDLFDQKLQALEDRLGGTILEIANATTSNGISISSRSVLHSDSGSGNEQFIFEVNLLRNKLQAVEHLCQQKCQSAPQHMEDLQKNIENCSKNYEHLLLKAEDNSAFLKTLNGSLNEKFNSMKRNQQNFQKDLRGLRYSLNIIDKHVKNLQDGLSSYKEQLLGVNSTCEKIQRGVFRKIGEIQRTVVNQTSHPNDNCCNEAKARMEQLTKQIFNDLRKCKENTHDIQEGVSDVDSRLSHVEKVCSKLDSISGSLQRIKEGLNKHATTLWNCTNQMNGTMISHSIDISGLKNSVRQMHKQVTKINNDLQELMKTQSGTRKLTFPFFSTRTPQHPSQPRTPLEPQQPEISLHPSQPRIVMEPPQRRAPLQPSSPGSATVPLLPGSTGVIMETGQAGPPGTVVMSGNGRPKGVDGQSTMPIAEGYAGAPGYPKSSPLSTESQGPAAATSLVSFSAGVTQKPFPSEAGVVHFNKVLVNDGDYYNPKTGIFTSPYEGRYLITAVLTPERDGYVEAVLSVANASVAQLHTAGYRRELLEYHKPRAGERICGGAGTFHLVLHLKVGDEVNVVVTGGKLAYTDSDEMYSTFSGVLLYPSISHV</sequence>
<keyword evidence="4" id="KW-0732">Signal</keyword>
<dbReference type="InterPro" id="IPR001073">
    <property type="entry name" value="C1q_dom"/>
</dbReference>
<name>A0A8C8SIM8_9SAUR</name>
<dbReference type="GO" id="GO:0051240">
    <property type="term" value="P:positive regulation of multicellular organismal process"/>
    <property type="evidence" value="ECO:0007669"/>
    <property type="project" value="UniProtKB-ARBA"/>
</dbReference>
<dbReference type="FunFam" id="2.60.120.40:FF:000011">
    <property type="entry name" value="Elastin microfibril interfacer 2"/>
    <property type="match status" value="1"/>
</dbReference>
<dbReference type="SUPFAM" id="SSF49842">
    <property type="entry name" value="TNF-like"/>
    <property type="match status" value="1"/>
</dbReference>
<evidence type="ECO:0000256" key="3">
    <source>
        <dbReference type="ARBA" id="ARBA00022530"/>
    </source>
</evidence>
<dbReference type="GO" id="GO:0005581">
    <property type="term" value="C:collagen trimer"/>
    <property type="evidence" value="ECO:0007669"/>
    <property type="project" value="UniProtKB-KW"/>
</dbReference>
<keyword evidence="9" id="KW-0325">Glycoprotein</keyword>
<keyword evidence="7" id="KW-0176">Collagen</keyword>
<evidence type="ECO:0000256" key="13">
    <source>
        <dbReference type="SAM" id="Coils"/>
    </source>
</evidence>
<dbReference type="Pfam" id="PF07546">
    <property type="entry name" value="EMI"/>
    <property type="match status" value="1"/>
</dbReference>
<feature type="domain" description="C1q" evidence="16">
    <location>
        <begin position="980"/>
        <end position="1131"/>
    </location>
</feature>
<reference evidence="18" key="2">
    <citation type="submission" date="2025-09" db="UniProtKB">
        <authorList>
            <consortium name="Ensembl"/>
        </authorList>
    </citation>
    <scope>IDENTIFICATION</scope>
</reference>
<accession>A0A8C8SIM8</accession>
<dbReference type="Gene3D" id="1.20.58.60">
    <property type="match status" value="1"/>
</dbReference>
<dbReference type="InterPro" id="IPR050392">
    <property type="entry name" value="Collagen/C1q_domain"/>
</dbReference>
<keyword evidence="3" id="KW-0272">Extracellular matrix</keyword>
<evidence type="ECO:0000256" key="8">
    <source>
        <dbReference type="ARBA" id="ARBA00023157"/>
    </source>
</evidence>
<comment type="subcellular location">
    <subcellularLocation>
        <location evidence="1">Secreted</location>
        <location evidence="1">Extracellular space</location>
        <location evidence="1">Extracellular matrix</location>
    </subcellularLocation>
</comment>
<evidence type="ECO:0000256" key="7">
    <source>
        <dbReference type="ARBA" id="ARBA00023119"/>
    </source>
</evidence>
<feature type="region of interest" description="Disordered" evidence="14">
    <location>
        <begin position="861"/>
        <end position="885"/>
    </location>
</feature>
<dbReference type="PANTHER" id="PTHR15427:SF5">
    <property type="entry name" value="EMILIN-2"/>
    <property type="match status" value="1"/>
</dbReference>
<evidence type="ECO:0000256" key="12">
    <source>
        <dbReference type="ARBA" id="ARBA00075986"/>
    </source>
</evidence>
<feature type="coiled-coil region" evidence="13">
    <location>
        <begin position="311"/>
        <end position="352"/>
    </location>
</feature>
<keyword evidence="8" id="KW-1015">Disulfide bond</keyword>
<evidence type="ECO:0000259" key="17">
    <source>
        <dbReference type="PROSITE" id="PS51041"/>
    </source>
</evidence>
<dbReference type="PROSITE" id="PS51041">
    <property type="entry name" value="EMI"/>
    <property type="match status" value="1"/>
</dbReference>
<dbReference type="PANTHER" id="PTHR15427">
    <property type="entry name" value="EMILIN ELASTIN MICROFIBRIL INTERFACE-LOCATED PROTEIN ELASTIN MICROFIBRIL INTERFACER"/>
    <property type="match status" value="1"/>
</dbReference>
<evidence type="ECO:0000256" key="10">
    <source>
        <dbReference type="ARBA" id="ARBA00064796"/>
    </source>
</evidence>
<evidence type="ECO:0000256" key="15">
    <source>
        <dbReference type="SAM" id="Phobius"/>
    </source>
</evidence>
<evidence type="ECO:0000256" key="11">
    <source>
        <dbReference type="ARBA" id="ARBA00072328"/>
    </source>
</evidence>
<feature type="transmembrane region" description="Helical" evidence="15">
    <location>
        <begin position="61"/>
        <end position="78"/>
    </location>
</feature>
<evidence type="ECO:0000256" key="1">
    <source>
        <dbReference type="ARBA" id="ARBA00004498"/>
    </source>
</evidence>
<dbReference type="InterPro" id="IPR008983">
    <property type="entry name" value="Tumour_necrosis_fac-like_dom"/>
</dbReference>
<dbReference type="Ensembl" id="ENSPCET00000022146.1">
    <property type="protein sequence ID" value="ENSPCEP00000021411.1"/>
    <property type="gene ID" value="ENSPCEG00000016355.1"/>
</dbReference>
<feature type="domain" description="EMI" evidence="17">
    <location>
        <begin position="93"/>
        <end position="169"/>
    </location>
</feature>
<evidence type="ECO:0000256" key="14">
    <source>
        <dbReference type="SAM" id="MobiDB-lite"/>
    </source>
</evidence>
<evidence type="ECO:0000256" key="5">
    <source>
        <dbReference type="ARBA" id="ARBA00022889"/>
    </source>
</evidence>
<dbReference type="Proteomes" id="UP000694393">
    <property type="component" value="Unplaced"/>
</dbReference>
<keyword evidence="5" id="KW-0130">Cell adhesion</keyword>
<comment type="subunit">
    <text evidence="10">Homotrimer associated through a moderately stable interaction of the C-terminal globular C1q domains, allowing the nucleation of the triple helix and then a further quaternary assembly to higher-order polymers via intermolecular disulfide bonds. Interacts with EMILIN1.</text>
</comment>
<keyword evidence="19" id="KW-1185">Reference proteome</keyword>
<keyword evidence="15" id="KW-0472">Membrane</keyword>
<evidence type="ECO:0000256" key="4">
    <source>
        <dbReference type="ARBA" id="ARBA00022729"/>
    </source>
</evidence>
<evidence type="ECO:0000313" key="19">
    <source>
        <dbReference type="Proteomes" id="UP000694393"/>
    </source>
</evidence>
<dbReference type="AlphaFoldDB" id="A0A8C8SIM8"/>
<reference evidence="18" key="1">
    <citation type="submission" date="2025-08" db="UniProtKB">
        <authorList>
            <consortium name="Ensembl"/>
        </authorList>
    </citation>
    <scope>IDENTIFICATION</scope>
</reference>
<proteinExistence type="predicted"/>
<evidence type="ECO:0000313" key="18">
    <source>
        <dbReference type="Ensembl" id="ENSPCEP00000021411.1"/>
    </source>
</evidence>
<evidence type="ECO:0000259" key="16">
    <source>
        <dbReference type="PROSITE" id="PS50871"/>
    </source>
</evidence>
<keyword evidence="6 13" id="KW-0175">Coiled coil</keyword>
<keyword evidence="2" id="KW-0964">Secreted</keyword>
<keyword evidence="15" id="KW-0812">Transmembrane</keyword>
<keyword evidence="15" id="KW-1133">Transmembrane helix</keyword>
<dbReference type="InterPro" id="IPR011489">
    <property type="entry name" value="EMI_domain"/>
</dbReference>
<dbReference type="GO" id="GO:0007155">
    <property type="term" value="P:cell adhesion"/>
    <property type="evidence" value="ECO:0007669"/>
    <property type="project" value="UniProtKB-KW"/>
</dbReference>
<dbReference type="SMART" id="SM00110">
    <property type="entry name" value="C1Q"/>
    <property type="match status" value="1"/>
</dbReference>
<organism evidence="18 19">
    <name type="scientific">Pelusios castaneus</name>
    <name type="common">West African mud turtle</name>
    <dbReference type="NCBI Taxonomy" id="367368"/>
    <lineage>
        <taxon>Eukaryota</taxon>
        <taxon>Metazoa</taxon>
        <taxon>Chordata</taxon>
        <taxon>Craniata</taxon>
        <taxon>Vertebrata</taxon>
        <taxon>Euteleostomi</taxon>
        <taxon>Archelosauria</taxon>
        <taxon>Testudinata</taxon>
        <taxon>Testudines</taxon>
        <taxon>Pleurodira</taxon>
        <taxon>Pelomedusidae</taxon>
        <taxon>Pelusios</taxon>
    </lineage>
</organism>
<dbReference type="Gene3D" id="2.60.120.40">
    <property type="match status" value="1"/>
</dbReference>
<evidence type="ECO:0000256" key="6">
    <source>
        <dbReference type="ARBA" id="ARBA00023054"/>
    </source>
</evidence>
<dbReference type="PROSITE" id="PS50871">
    <property type="entry name" value="C1Q"/>
    <property type="match status" value="1"/>
</dbReference>
<dbReference type="Pfam" id="PF00386">
    <property type="entry name" value="C1q"/>
    <property type="match status" value="1"/>
</dbReference>
<evidence type="ECO:0000256" key="2">
    <source>
        <dbReference type="ARBA" id="ARBA00022525"/>
    </source>
</evidence>